<evidence type="ECO:0000256" key="1">
    <source>
        <dbReference type="PIRNR" id="PIRNR029171"/>
    </source>
</evidence>
<sequence>MRFPPHQLLSLLFLWVGAIENANISALVVENTEIAVNFERTNWATGSVAQDPFYRPPPVTNSTPPGTVLAVEEFTDTTVYTLPPGLSLSRILYVTETLNGTAIPASAYVLWPFQPKAFRSEYSSLNVSGVPVVGFAHGTSGVFGECAPSHIRNLWYQYSAPYTLALQGYAVVAPDYAGLGVNRTSEGEDILHAYLNNPAAANDVFYAVEAAQNAFPELSKQFVTMGHSQGGGASWGAAQRQHSRPVTNYLGTVAGSPVTNAAELIAINPANVAIVGLLSRGLQSIYKTFTDKEWLTEAGVALNSLAKEIQGCNSADYQLYSDPTQWLRPDFAESWYLGAYVNLTSVGRQPISGPMLVFQGTQDQAVNHTVTSRVVQDTCSLYPESQIEYAIVEGATHVPALYAVQQLWLDWIEDRFMGVKVEAGCRSRNISSLRPVANYQPELSYYLQYALEPYVVA</sequence>
<feature type="chain" id="PRO_5025720847" evidence="1">
    <location>
        <begin position="27"/>
        <end position="457"/>
    </location>
</feature>
<evidence type="ECO:0000313" key="3">
    <source>
        <dbReference type="Proteomes" id="UP000799778"/>
    </source>
</evidence>
<feature type="signal peptide" evidence="1">
    <location>
        <begin position="1"/>
        <end position="26"/>
    </location>
</feature>
<dbReference type="Pfam" id="PF03583">
    <property type="entry name" value="LIP"/>
    <property type="match status" value="1"/>
</dbReference>
<dbReference type="EMBL" id="ML978074">
    <property type="protein sequence ID" value="KAF2011577.1"/>
    <property type="molecule type" value="Genomic_DNA"/>
</dbReference>
<dbReference type="PIRSF" id="PIRSF029171">
    <property type="entry name" value="Esterase_LipA"/>
    <property type="match status" value="1"/>
</dbReference>
<dbReference type="GeneID" id="54287527"/>
<evidence type="ECO:0000313" key="2">
    <source>
        <dbReference type="EMBL" id="KAF2011577.1"/>
    </source>
</evidence>
<dbReference type="InterPro" id="IPR029058">
    <property type="entry name" value="AB_hydrolase_fold"/>
</dbReference>
<dbReference type="RefSeq" id="XP_033379916.1">
    <property type="nucleotide sequence ID" value="XM_033530130.1"/>
</dbReference>
<keyword evidence="1" id="KW-0732">Signal</keyword>
<dbReference type="Gene3D" id="3.40.50.1820">
    <property type="entry name" value="alpha/beta hydrolase"/>
    <property type="match status" value="2"/>
</dbReference>
<name>A0A6A5XFH5_9PLEO</name>
<accession>A0A6A5XFH5</accession>
<keyword evidence="3" id="KW-1185">Reference proteome</keyword>
<dbReference type="OrthoDB" id="5382058at2759"/>
<dbReference type="PANTHER" id="PTHR34853:SF1">
    <property type="entry name" value="LIPASE 5"/>
    <property type="match status" value="1"/>
</dbReference>
<dbReference type="AlphaFoldDB" id="A0A6A5XFH5"/>
<dbReference type="GO" id="GO:0016042">
    <property type="term" value="P:lipid catabolic process"/>
    <property type="evidence" value="ECO:0007669"/>
    <property type="project" value="UniProtKB-UniRule"/>
</dbReference>
<protein>
    <submittedName>
        <fullName evidence="2">Alpha/beta-hydrolase</fullName>
    </submittedName>
</protein>
<comment type="similarity">
    <text evidence="1">Belongs to the AB hydrolase superfamily. Lipase family.</text>
</comment>
<reference evidence="2" key="1">
    <citation type="journal article" date="2020" name="Stud. Mycol.">
        <title>101 Dothideomycetes genomes: a test case for predicting lifestyles and emergence of pathogens.</title>
        <authorList>
            <person name="Haridas S."/>
            <person name="Albert R."/>
            <person name="Binder M."/>
            <person name="Bloem J."/>
            <person name="Labutti K."/>
            <person name="Salamov A."/>
            <person name="Andreopoulos B."/>
            <person name="Baker S."/>
            <person name="Barry K."/>
            <person name="Bills G."/>
            <person name="Bluhm B."/>
            <person name="Cannon C."/>
            <person name="Castanera R."/>
            <person name="Culley D."/>
            <person name="Daum C."/>
            <person name="Ezra D."/>
            <person name="Gonzalez J."/>
            <person name="Henrissat B."/>
            <person name="Kuo A."/>
            <person name="Liang C."/>
            <person name="Lipzen A."/>
            <person name="Lutzoni F."/>
            <person name="Magnuson J."/>
            <person name="Mondo S."/>
            <person name="Nolan M."/>
            <person name="Ohm R."/>
            <person name="Pangilinan J."/>
            <person name="Park H.-J."/>
            <person name="Ramirez L."/>
            <person name="Alfaro M."/>
            <person name="Sun H."/>
            <person name="Tritt A."/>
            <person name="Yoshinaga Y."/>
            <person name="Zwiers L.-H."/>
            <person name="Turgeon B."/>
            <person name="Goodwin S."/>
            <person name="Spatafora J."/>
            <person name="Crous P."/>
            <person name="Grigoriev I."/>
        </authorList>
    </citation>
    <scope>NUCLEOTIDE SEQUENCE</scope>
    <source>
        <strain evidence="2">CBS 175.79</strain>
    </source>
</reference>
<dbReference type="SUPFAM" id="SSF53474">
    <property type="entry name" value="alpha/beta-Hydrolases"/>
    <property type="match status" value="1"/>
</dbReference>
<dbReference type="GO" id="GO:0004806">
    <property type="term" value="F:triacylglycerol lipase activity"/>
    <property type="evidence" value="ECO:0007669"/>
    <property type="project" value="UniProtKB-UniRule"/>
</dbReference>
<dbReference type="InterPro" id="IPR005152">
    <property type="entry name" value="Lipase_secreted"/>
</dbReference>
<keyword evidence="2" id="KW-0378">Hydrolase</keyword>
<proteinExistence type="inferred from homology"/>
<organism evidence="2 3">
    <name type="scientific">Aaosphaeria arxii CBS 175.79</name>
    <dbReference type="NCBI Taxonomy" id="1450172"/>
    <lineage>
        <taxon>Eukaryota</taxon>
        <taxon>Fungi</taxon>
        <taxon>Dikarya</taxon>
        <taxon>Ascomycota</taxon>
        <taxon>Pezizomycotina</taxon>
        <taxon>Dothideomycetes</taxon>
        <taxon>Pleosporomycetidae</taxon>
        <taxon>Pleosporales</taxon>
        <taxon>Pleosporales incertae sedis</taxon>
        <taxon>Aaosphaeria</taxon>
    </lineage>
</organism>
<gene>
    <name evidence="2" type="ORF">BU24DRAFT_435975</name>
</gene>
<dbReference type="Proteomes" id="UP000799778">
    <property type="component" value="Unassembled WGS sequence"/>
</dbReference>
<dbReference type="PANTHER" id="PTHR34853">
    <property type="match status" value="1"/>
</dbReference>